<dbReference type="OrthoDB" id="2443040at2759"/>
<evidence type="ECO:0000313" key="1">
    <source>
        <dbReference type="EMBL" id="GJJ73863.1"/>
    </source>
</evidence>
<evidence type="ECO:0000313" key="2">
    <source>
        <dbReference type="Proteomes" id="UP000827284"/>
    </source>
</evidence>
<sequence length="645" mass="72364">MDQDIEARAKEFLSFLERCSKQDRAAATASITSCLPDLQAFLEQIQPHLQHLGESITKHQRSLGESHDTIDRTRAGGPPSQLYPTLGPLLYRLCRNPVVLSSKAIDCLLIQAVVGYSCQTGTRDYSDWTSWQKQHVREQKSKAEAWCTARLKDIFMTDRDPGSKLDPFEDLFLVSTEEMKEREFTELFSILARKLQLIVDALAKSDREQTHRKALPCWTFGLSGLCSPLVGDVRSQTLVAGVVDLAFSLSRMGSKKSRDASLDQVLDPTFVDSVRKQQDCVMAAPYCLDNKRLMKLWTISPLIRQQVIVRCITRSLETFAGQQHLSSLNMEDPLTKHAESSRFLVAMTESLDMGCYPVELFLQSLTEIAAEVPDWRFSRLCSLLVKWTLQNGKDYGGNPVATFGGDLITDVLSTARGLLGKAGTKTDISCRDTTLTQLQEAGRRYILQSKGPTELTLRRRLLFLVSAACWTHRHLLLLLISKHFKELEVTRLVETKPSVIPAIIAELFLECDTDQYRASLVYHVQSFLKELYIISSAYCEIEESRTSFDSLLSAKLGSFRSVLSLNAVVMADLICALGLYMSQGGPIPWQAMFSAVRTTIYPSTTPSMFATTPFMVRICDIQRSSSLPGLSEAIEQYTLETEKLN</sequence>
<name>A0A9P3HCI4_9FUNG</name>
<reference evidence="1" key="1">
    <citation type="submission" date="2021-11" db="EMBL/GenBank/DDBJ databases">
        <authorList>
            <person name="Herlambang A."/>
            <person name="Guo Y."/>
            <person name="Takashima Y."/>
            <person name="Nishizawa T."/>
        </authorList>
    </citation>
    <scope>NUCLEOTIDE SEQUENCE</scope>
    <source>
        <strain evidence="1">E1425</strain>
    </source>
</reference>
<reference evidence="1" key="2">
    <citation type="journal article" date="2022" name="Microbiol. Resour. Announc.">
        <title>Whole-Genome Sequence of Entomortierella parvispora E1425, a Mucoromycotan Fungus Associated with Burkholderiaceae-Related Endosymbiotic Bacteria.</title>
        <authorList>
            <person name="Herlambang A."/>
            <person name="Guo Y."/>
            <person name="Takashima Y."/>
            <person name="Narisawa K."/>
            <person name="Ohta H."/>
            <person name="Nishizawa T."/>
        </authorList>
    </citation>
    <scope>NUCLEOTIDE SEQUENCE</scope>
    <source>
        <strain evidence="1">E1425</strain>
    </source>
</reference>
<dbReference type="Proteomes" id="UP000827284">
    <property type="component" value="Unassembled WGS sequence"/>
</dbReference>
<accession>A0A9P3HCI4</accession>
<proteinExistence type="predicted"/>
<comment type="caution">
    <text evidence="1">The sequence shown here is derived from an EMBL/GenBank/DDBJ whole genome shotgun (WGS) entry which is preliminary data.</text>
</comment>
<protein>
    <submittedName>
        <fullName evidence="1">Uncharacterized protein</fullName>
    </submittedName>
</protein>
<dbReference type="EMBL" id="BQFW01000008">
    <property type="protein sequence ID" value="GJJ73863.1"/>
    <property type="molecule type" value="Genomic_DNA"/>
</dbReference>
<keyword evidence="2" id="KW-1185">Reference proteome</keyword>
<dbReference type="AlphaFoldDB" id="A0A9P3HCI4"/>
<gene>
    <name evidence="1" type="ORF">EMPS_06221</name>
</gene>
<organism evidence="1 2">
    <name type="scientific">Entomortierella parvispora</name>
    <dbReference type="NCBI Taxonomy" id="205924"/>
    <lineage>
        <taxon>Eukaryota</taxon>
        <taxon>Fungi</taxon>
        <taxon>Fungi incertae sedis</taxon>
        <taxon>Mucoromycota</taxon>
        <taxon>Mortierellomycotina</taxon>
        <taxon>Mortierellomycetes</taxon>
        <taxon>Mortierellales</taxon>
        <taxon>Mortierellaceae</taxon>
        <taxon>Entomortierella</taxon>
    </lineage>
</organism>